<dbReference type="PRINTS" id="PR00370">
    <property type="entry name" value="FMOXYGENASE"/>
</dbReference>
<reference evidence="8 10" key="2">
    <citation type="submission" date="2023-09" db="EMBL/GenBank/DDBJ databases">
        <title>Complete-Gapless Cercospora beticola genome.</title>
        <authorList>
            <person name="Wyatt N.A."/>
            <person name="Spanner R.E."/>
            <person name="Bolton M.D."/>
        </authorList>
    </citation>
    <scope>NUCLEOTIDE SEQUENCE [LARGE SCALE GENOMIC DNA]</scope>
    <source>
        <strain evidence="8">Cb09-40</strain>
    </source>
</reference>
<dbReference type="InterPro" id="IPR050346">
    <property type="entry name" value="FMO-like"/>
</dbReference>
<dbReference type="Pfam" id="PF13450">
    <property type="entry name" value="NAD_binding_8"/>
    <property type="match status" value="1"/>
</dbReference>
<dbReference type="InterPro" id="IPR036188">
    <property type="entry name" value="FAD/NAD-bd_sf"/>
</dbReference>
<keyword evidence="10" id="KW-1185">Reference proteome</keyword>
<dbReference type="OrthoDB" id="66881at2759"/>
<dbReference type="EMBL" id="LKMD01000102">
    <property type="protein sequence ID" value="PIA97357.1"/>
    <property type="molecule type" value="Genomic_DNA"/>
</dbReference>
<dbReference type="GO" id="GO:0050660">
    <property type="term" value="F:flavin adenine dinucleotide binding"/>
    <property type="evidence" value="ECO:0007669"/>
    <property type="project" value="InterPro"/>
</dbReference>
<dbReference type="EMBL" id="CP134185">
    <property type="protein sequence ID" value="WPA98224.1"/>
    <property type="molecule type" value="Genomic_DNA"/>
</dbReference>
<reference evidence="7 9" key="1">
    <citation type="submission" date="2015-10" db="EMBL/GenBank/DDBJ databases">
        <title>The cercosporin biosynthetic gene cluster was horizontally transferred to several fungal lineages and shown to be expanded in Cercospora beticola based on microsynteny with recipient genomes.</title>
        <authorList>
            <person name="De Jonge R."/>
            <person name="Ebert M.K."/>
            <person name="Suttle J.C."/>
            <person name="Jurick Ii W.M."/>
            <person name="Secor G.A."/>
            <person name="Thomma B.P."/>
            <person name="Van De Peer Y."/>
            <person name="Bolton M.D."/>
        </authorList>
    </citation>
    <scope>NUCLEOTIDE SEQUENCE [LARGE SCALE GENOMIC DNA]</scope>
    <source>
        <strain evidence="7 9">09-40</strain>
    </source>
</reference>
<gene>
    <name evidence="7" type="ORF">CB0940_05654</name>
    <name evidence="8" type="ORF">RHO25_002836</name>
</gene>
<dbReference type="InterPro" id="IPR020946">
    <property type="entry name" value="Flavin_mOase-like"/>
</dbReference>
<proteinExistence type="inferred from homology"/>
<sequence length="520" mass="59987">MALLGTTSQHHLSVQLQRHLAQRPMLQSRLQNTAKLIRTTTMVRKVAVIGAGASGAATAAALHAEDGFDTIKVFERRETAGGTWIYDADPDDIPITPGALPPEIDQPISPPQQFPAITAPSTQNRFEKTPIYEELTTNVPDVAMSFSDMPFAYGPFVPHHIPRQYIENYFSWHQLDKLLHTRTTVENVLAIANDRWKLTLRKHDAARRVDEWREEEFDAVVIANGHYAVPFVPYVPGLDDWLSRFPGRVQHSKTYRSPRVYENQRVLVIGNSASGYDVAHQLVASKLLRGPLYVSRRSRGRWDGREPPDGMLWKPVITEFRKDGTIVFEDSSTLEDIDRVIYCTGYQASYPFWDKRNGTPIFDYKNQRLVNNYQHTFVRGRPTLALVGFPRVLTFRSFEYQAIAIARFWSGHNAFSMPSNAEQKKWEENRIELTRREHRRFHQIDWDDGETMEWFEWLYRFAGLPHIEGHGKHPPILNSQTRWAIEHIRKYPEHGGDQEAIGMQGLEIASERKKDSLWFV</sequence>
<evidence type="ECO:0000313" key="8">
    <source>
        <dbReference type="EMBL" id="WPA98224.1"/>
    </source>
</evidence>
<dbReference type="Proteomes" id="UP001302367">
    <property type="component" value="Chromosome 2"/>
</dbReference>
<dbReference type="Gene3D" id="3.50.50.60">
    <property type="entry name" value="FAD/NAD(P)-binding domain"/>
    <property type="match status" value="2"/>
</dbReference>
<dbReference type="FunFam" id="3.50.50.60:FF:000023">
    <property type="entry name" value="Dimethylaniline monooxygenase [N-oxide-forming]"/>
    <property type="match status" value="1"/>
</dbReference>
<evidence type="ECO:0000313" key="10">
    <source>
        <dbReference type="Proteomes" id="UP001302367"/>
    </source>
</evidence>
<dbReference type="GO" id="GO:0004499">
    <property type="term" value="F:N,N-dimethylaniline monooxygenase activity"/>
    <property type="evidence" value="ECO:0007669"/>
    <property type="project" value="InterPro"/>
</dbReference>
<keyword evidence="4" id="KW-0274">FAD</keyword>
<protein>
    <submittedName>
        <fullName evidence="7">Thiol-specific monooxygenase</fullName>
    </submittedName>
</protein>
<accession>A0A2G5HXS5</accession>
<evidence type="ECO:0000256" key="4">
    <source>
        <dbReference type="ARBA" id="ARBA00022827"/>
    </source>
</evidence>
<comment type="cofactor">
    <cofactor evidence="1">
        <name>FAD</name>
        <dbReference type="ChEBI" id="CHEBI:57692"/>
    </cofactor>
</comment>
<dbReference type="InterPro" id="IPR000960">
    <property type="entry name" value="Flavin_mOase"/>
</dbReference>
<evidence type="ECO:0000256" key="1">
    <source>
        <dbReference type="ARBA" id="ARBA00001974"/>
    </source>
</evidence>
<evidence type="ECO:0000256" key="3">
    <source>
        <dbReference type="ARBA" id="ARBA00022630"/>
    </source>
</evidence>
<keyword evidence="5" id="KW-0521">NADP</keyword>
<dbReference type="GO" id="GO:0050661">
    <property type="term" value="F:NADP binding"/>
    <property type="evidence" value="ECO:0007669"/>
    <property type="project" value="InterPro"/>
</dbReference>
<keyword evidence="7" id="KW-0503">Monooxygenase</keyword>
<evidence type="ECO:0000256" key="2">
    <source>
        <dbReference type="ARBA" id="ARBA00009183"/>
    </source>
</evidence>
<name>A0A2G5HXS5_CERBT</name>
<evidence type="ECO:0000256" key="6">
    <source>
        <dbReference type="ARBA" id="ARBA00023002"/>
    </source>
</evidence>
<dbReference type="PANTHER" id="PTHR23023">
    <property type="entry name" value="DIMETHYLANILINE MONOOXYGENASE"/>
    <property type="match status" value="1"/>
</dbReference>
<evidence type="ECO:0000256" key="5">
    <source>
        <dbReference type="ARBA" id="ARBA00022857"/>
    </source>
</evidence>
<dbReference type="AlphaFoldDB" id="A0A2G5HXS5"/>
<organism evidence="7 9">
    <name type="scientific">Cercospora beticola</name>
    <name type="common">Sugarbeet leaf spot fungus</name>
    <dbReference type="NCBI Taxonomy" id="122368"/>
    <lineage>
        <taxon>Eukaryota</taxon>
        <taxon>Fungi</taxon>
        <taxon>Dikarya</taxon>
        <taxon>Ascomycota</taxon>
        <taxon>Pezizomycotina</taxon>
        <taxon>Dothideomycetes</taxon>
        <taxon>Dothideomycetidae</taxon>
        <taxon>Mycosphaerellales</taxon>
        <taxon>Mycosphaerellaceae</taxon>
        <taxon>Cercospora</taxon>
    </lineage>
</organism>
<evidence type="ECO:0000313" key="7">
    <source>
        <dbReference type="EMBL" id="PIA97357.1"/>
    </source>
</evidence>
<evidence type="ECO:0000313" key="9">
    <source>
        <dbReference type="Proteomes" id="UP000230605"/>
    </source>
</evidence>
<dbReference type="SUPFAM" id="SSF51905">
    <property type="entry name" value="FAD/NAD(P)-binding domain"/>
    <property type="match status" value="2"/>
</dbReference>
<dbReference type="Proteomes" id="UP000230605">
    <property type="component" value="Chromosome 2"/>
</dbReference>
<comment type="similarity">
    <text evidence="2">Belongs to the FMO family.</text>
</comment>
<dbReference type="Pfam" id="PF00743">
    <property type="entry name" value="FMO-like"/>
    <property type="match status" value="2"/>
</dbReference>
<keyword evidence="3" id="KW-0285">Flavoprotein</keyword>
<keyword evidence="6" id="KW-0560">Oxidoreductase</keyword>